<dbReference type="InterPro" id="IPR052716">
    <property type="entry name" value="MOSC_domain"/>
</dbReference>
<evidence type="ECO:0000259" key="1">
    <source>
        <dbReference type="PROSITE" id="PS51340"/>
    </source>
</evidence>
<gene>
    <name evidence="2" type="ORF">KO353_04610</name>
</gene>
<dbReference type="PROSITE" id="PS51340">
    <property type="entry name" value="MOSC"/>
    <property type="match status" value="1"/>
</dbReference>
<dbReference type="GO" id="GO:0003824">
    <property type="term" value="F:catalytic activity"/>
    <property type="evidence" value="ECO:0007669"/>
    <property type="project" value="InterPro"/>
</dbReference>
<dbReference type="InterPro" id="IPR005303">
    <property type="entry name" value="MOCOS_middle"/>
</dbReference>
<evidence type="ECO:0000313" key="3">
    <source>
        <dbReference type="Proteomes" id="UP000694001"/>
    </source>
</evidence>
<keyword evidence="3" id="KW-1185">Reference proteome</keyword>
<reference evidence="2" key="1">
    <citation type="submission" date="2021-06" db="EMBL/GenBank/DDBJ databases">
        <title>Elioraea tepida, sp. nov., a moderately thermophilic aerobic anoxygenic phototrophic bacterium isolated from an alkaline siliceous hot spring mat community in Yellowstone National Park, WY, USA.</title>
        <authorList>
            <person name="Saini M.K."/>
            <person name="Yoshida S."/>
            <person name="Sebastian A."/>
            <person name="Hirose S."/>
            <person name="Hara E."/>
            <person name="Tamaki H."/>
            <person name="Soulier N.T."/>
            <person name="Albert I."/>
            <person name="Hanada S."/>
            <person name="Bryant D.A."/>
            <person name="Tank M."/>
        </authorList>
    </citation>
    <scope>NUCLEOTIDE SEQUENCE</scope>
    <source>
        <strain evidence="2">MS-P2</strain>
    </source>
</reference>
<feature type="domain" description="MOSC" evidence="1">
    <location>
        <begin position="110"/>
        <end position="250"/>
    </location>
</feature>
<name>A0A975YKG8_9PROT</name>
<dbReference type="RefSeq" id="WP_218286564.1">
    <property type="nucleotide sequence ID" value="NZ_CP076448.1"/>
</dbReference>
<dbReference type="EMBL" id="CP076448">
    <property type="protein sequence ID" value="QXM25508.1"/>
    <property type="molecule type" value="Genomic_DNA"/>
</dbReference>
<dbReference type="GO" id="GO:0030151">
    <property type="term" value="F:molybdenum ion binding"/>
    <property type="evidence" value="ECO:0007669"/>
    <property type="project" value="InterPro"/>
</dbReference>
<sequence length="254" mass="27664">MRVEHIYRYPVKGLSAEALAEVHLDPGETLPGDRKFALAHGDAPFDEASPAWLQKQHFATLMENERLAALHAAWDDRREVLVLRPPDGKALTASTATAEGRAAIAAFLADLLGHEVRGRPRFVTSPGHSFSDHRNKVVSLINLASLAALERAMGRSLDPLRFRANVYFSGLPAWAEFDWVGRTIELGGATLRITKRIPRCAATEVNPLTARRDCDPVQGLWDGFGHPDLGVYGRVEAGGRVAVGDAIVVHDATP</sequence>
<evidence type="ECO:0000313" key="2">
    <source>
        <dbReference type="EMBL" id="QXM25508.1"/>
    </source>
</evidence>
<accession>A0A975YKG8</accession>
<protein>
    <submittedName>
        <fullName evidence="2">MOSC domain-containing protein</fullName>
    </submittedName>
</protein>
<dbReference type="KEGG" id="elio:KO353_04610"/>
<dbReference type="Proteomes" id="UP000694001">
    <property type="component" value="Chromosome"/>
</dbReference>
<dbReference type="InterPro" id="IPR005302">
    <property type="entry name" value="MoCF_Sase_C"/>
</dbReference>
<organism evidence="2 3">
    <name type="scientific">Elioraea tepida</name>
    <dbReference type="NCBI Taxonomy" id="2843330"/>
    <lineage>
        <taxon>Bacteria</taxon>
        <taxon>Pseudomonadati</taxon>
        <taxon>Pseudomonadota</taxon>
        <taxon>Alphaproteobacteria</taxon>
        <taxon>Acetobacterales</taxon>
        <taxon>Elioraeaceae</taxon>
        <taxon>Elioraea</taxon>
    </lineage>
</organism>
<proteinExistence type="predicted"/>
<dbReference type="Pfam" id="PF03476">
    <property type="entry name" value="MOSC_N"/>
    <property type="match status" value="1"/>
</dbReference>
<dbReference type="GO" id="GO:0030170">
    <property type="term" value="F:pyridoxal phosphate binding"/>
    <property type="evidence" value="ECO:0007669"/>
    <property type="project" value="InterPro"/>
</dbReference>
<dbReference type="Pfam" id="PF03473">
    <property type="entry name" value="MOSC"/>
    <property type="match status" value="1"/>
</dbReference>
<dbReference type="AlphaFoldDB" id="A0A975YKG8"/>
<dbReference type="PANTHER" id="PTHR36930:SF1">
    <property type="entry name" value="MOSC DOMAIN-CONTAINING PROTEIN"/>
    <property type="match status" value="1"/>
</dbReference>
<dbReference type="PANTHER" id="PTHR36930">
    <property type="entry name" value="METAL-SULFUR CLUSTER BIOSYNTHESIS PROTEINS YUAD-RELATED"/>
    <property type="match status" value="1"/>
</dbReference>